<dbReference type="EMBL" id="JACSQE010000012">
    <property type="protein sequence ID" value="MBD7999899.1"/>
    <property type="molecule type" value="Genomic_DNA"/>
</dbReference>
<dbReference type="Pfam" id="PF13692">
    <property type="entry name" value="Glyco_trans_1_4"/>
    <property type="match status" value="1"/>
</dbReference>
<evidence type="ECO:0000313" key="2">
    <source>
        <dbReference type="Proteomes" id="UP000633601"/>
    </source>
</evidence>
<reference evidence="1 2" key="1">
    <citation type="submission" date="2020-08" db="EMBL/GenBank/DDBJ databases">
        <title>A Genomic Blueprint of the Chicken Gut Microbiome.</title>
        <authorList>
            <person name="Gilroy R."/>
            <person name="Ravi A."/>
            <person name="Getino M."/>
            <person name="Pursley I."/>
            <person name="Horton D.L."/>
            <person name="Alikhan N.-F."/>
            <person name="Baker D."/>
            <person name="Gharbi K."/>
            <person name="Hall N."/>
            <person name="Watson M."/>
            <person name="Adriaenssens E.M."/>
            <person name="Foster-Nyarko E."/>
            <person name="Jarju S."/>
            <person name="Secka A."/>
            <person name="Antonio M."/>
            <person name="Oren A."/>
            <person name="Chaudhuri R."/>
            <person name="La Ragione R.M."/>
            <person name="Hildebrand F."/>
            <person name="Pallen M.J."/>
        </authorList>
    </citation>
    <scope>NUCLEOTIDE SEQUENCE [LARGE SCALE GENOMIC DNA]</scope>
    <source>
        <strain evidence="1 2">Sa2CUA8</strain>
    </source>
</reference>
<dbReference type="PANTHER" id="PTHR12526:SF635">
    <property type="entry name" value="GLYCOSYL TRANSFERASE GROUP 1"/>
    <property type="match status" value="1"/>
</dbReference>
<dbReference type="Proteomes" id="UP000633601">
    <property type="component" value="Unassembled WGS sequence"/>
</dbReference>
<dbReference type="SUPFAM" id="SSF53756">
    <property type="entry name" value="UDP-Glycosyltransferase/glycogen phosphorylase"/>
    <property type="match status" value="1"/>
</dbReference>
<proteinExistence type="predicted"/>
<name>A0ABR8V548_9CELL</name>
<dbReference type="CDD" id="cd03801">
    <property type="entry name" value="GT4_PimA-like"/>
    <property type="match status" value="1"/>
</dbReference>
<dbReference type="PANTHER" id="PTHR12526">
    <property type="entry name" value="GLYCOSYLTRANSFERASE"/>
    <property type="match status" value="1"/>
</dbReference>
<sequence length="345" mass="38398">MRIVVATTSVPFVNGGASIIVDWLERALVERGHEVDVFTLPFRAHPPTMTTQMVGLRSLDFSDRCDRLIAVRTPSHLVQHPRKSVWFLHHHRPAYDLWNSAPDVPHDADGREFRRMLFASDEAALAESNVFCNSDVIRRRLADYNGVDAEILYPPLDPAGGYAMEQAEDTIVYVSRLMDHKRQLLAVQALATTQTPVRLHLVGAFDATDDSYRRSILETITRYDLQDRVTLSEGWVDEQTKRSIVARALAVAYFPFDEDSYGYPSLEAAAMGRPVVTTTDSGGVTELVEDEVNGLVVEPDALALGAAFDRLWEDRALADKLGAGQAAKVAALKISWDHVTERLLA</sequence>
<protein>
    <submittedName>
        <fullName evidence="1">Glycosyltransferase family 4 protein</fullName>
    </submittedName>
</protein>
<dbReference type="RefSeq" id="WP_191791614.1">
    <property type="nucleotide sequence ID" value="NZ_JACSQE010000012.1"/>
</dbReference>
<gene>
    <name evidence="1" type="ORF">H9640_15200</name>
</gene>
<evidence type="ECO:0000313" key="1">
    <source>
        <dbReference type="EMBL" id="MBD7999899.1"/>
    </source>
</evidence>
<comment type="caution">
    <text evidence="1">The sequence shown here is derived from an EMBL/GenBank/DDBJ whole genome shotgun (WGS) entry which is preliminary data.</text>
</comment>
<dbReference type="Gene3D" id="3.40.50.2000">
    <property type="entry name" value="Glycogen Phosphorylase B"/>
    <property type="match status" value="2"/>
</dbReference>
<organism evidence="1 2">
    <name type="scientific">Oerskovia gallyi</name>
    <dbReference type="NCBI Taxonomy" id="2762226"/>
    <lineage>
        <taxon>Bacteria</taxon>
        <taxon>Bacillati</taxon>
        <taxon>Actinomycetota</taxon>
        <taxon>Actinomycetes</taxon>
        <taxon>Micrococcales</taxon>
        <taxon>Cellulomonadaceae</taxon>
        <taxon>Oerskovia</taxon>
    </lineage>
</organism>
<keyword evidence="2" id="KW-1185">Reference proteome</keyword>
<accession>A0ABR8V548</accession>